<dbReference type="GeneID" id="9183063"/>
<evidence type="ECO:0000313" key="1">
    <source>
        <dbReference type="EMBL" id="CAZ79581.1"/>
    </source>
</evidence>
<dbReference type="SUPFAM" id="SSF52047">
    <property type="entry name" value="RNI-like"/>
    <property type="match status" value="1"/>
</dbReference>
<reference evidence="1 2" key="1">
    <citation type="journal article" date="2010" name="Nature">
        <title>Perigord black truffle genome uncovers evolutionary origins and mechanisms of symbiosis.</title>
        <authorList>
            <person name="Martin F."/>
            <person name="Kohler A."/>
            <person name="Murat C."/>
            <person name="Balestrini R."/>
            <person name="Coutinho P.M."/>
            <person name="Jaillon O."/>
            <person name="Montanini B."/>
            <person name="Morin E."/>
            <person name="Noel B."/>
            <person name="Percudani R."/>
            <person name="Porcel B."/>
            <person name="Rubini A."/>
            <person name="Amicucci A."/>
            <person name="Amselem J."/>
            <person name="Anthouard V."/>
            <person name="Arcioni S."/>
            <person name="Artiguenave F."/>
            <person name="Aury J.M."/>
            <person name="Ballario P."/>
            <person name="Bolchi A."/>
            <person name="Brenna A."/>
            <person name="Brun A."/>
            <person name="Buee M."/>
            <person name="Cantarel B."/>
            <person name="Chevalier G."/>
            <person name="Couloux A."/>
            <person name="Da Silva C."/>
            <person name="Denoeud F."/>
            <person name="Duplessis S."/>
            <person name="Ghignone S."/>
            <person name="Hilselberger B."/>
            <person name="Iotti M."/>
            <person name="Marcais B."/>
            <person name="Mello A."/>
            <person name="Miranda M."/>
            <person name="Pacioni G."/>
            <person name="Quesneville H."/>
            <person name="Riccioni C."/>
            <person name="Ruotolo R."/>
            <person name="Splivallo R."/>
            <person name="Stocchi V."/>
            <person name="Tisserant E."/>
            <person name="Viscomi A.R."/>
            <person name="Zambonelli A."/>
            <person name="Zampieri E."/>
            <person name="Henrissat B."/>
            <person name="Lebrun M.H."/>
            <person name="Paolocci F."/>
            <person name="Bonfante P."/>
            <person name="Ottonello S."/>
            <person name="Wincker P."/>
        </authorList>
    </citation>
    <scope>NUCLEOTIDE SEQUENCE [LARGE SCALE GENOMIC DNA]</scope>
    <source>
        <strain evidence="1 2">Mel28</strain>
    </source>
</reference>
<evidence type="ECO:0000313" key="2">
    <source>
        <dbReference type="Proteomes" id="UP000006911"/>
    </source>
</evidence>
<dbReference type="Gene3D" id="3.80.10.10">
    <property type="entry name" value="Ribonuclease Inhibitor"/>
    <property type="match status" value="1"/>
</dbReference>
<keyword evidence="2" id="KW-1185">Reference proteome</keyword>
<sequence>MPPPPFLALTAVDGRPTDCRVRWLQKPSRSEKDPQLGDWVTRKVPGVEAHRSENLHLPNEILEQIVQHVSTILPVSLIIQLTLIATAKVTHTRTLLSLCLTSRTLYRISVLYLYRSIAVWGNWGEGPNLPDPLNKPLPGQVKLLESLSADFTKESPVSPVDALPALQIAKYVKRLYLMYPDNHLGGEDSGSLGHGGDSPQSISQLVKNCANIEELQICDNLKLRGDLVKAIVSLKKLKHLRITIESDTSASLAQLPPLTSLQVDMRGVEEGGQAINGAAALFRKVLETSRATLTSLVLHSGRSDHPDRSEHIFGPLVDQPESSDIAKPQPLNPTFKFWKLEKLVLNAFHLTQTHKYALRLAGVINFSKLTYLEMGNFHNSVFACRLDVEWTNLKKIYLCYNPNLKDFLGKCGGLETIFLAHAPHMTSNDISSLIEKIVGNHGKTLKTLALRPAEALPQQRIPTLSIFHLRKLGQGCRLLKELWTAFDFENDWVINPRAARALDQKLISVSNQCELAHTVYKLLPNLQMLHLTNQIPEWIPLYHWSLSHPGLRYPNSDSKRCRVEAATERAIATLIKCYLLHAPKKVPPLREFSAMRTYSRQSNDVTRWYYQIVPEVPAPDWGTVDSWVGFRRGVGGWEWAAMKGPWKLENGKGESNANLDYF</sequence>
<dbReference type="Proteomes" id="UP000006911">
    <property type="component" value="Unassembled WGS sequence"/>
</dbReference>
<protein>
    <submittedName>
        <fullName evidence="1">(Perigord truffle) hypothetical protein</fullName>
    </submittedName>
</protein>
<dbReference type="KEGG" id="tml:GSTUM_00000162001"/>
<name>D5G4Y8_TUBMM</name>
<gene>
    <name evidence="1" type="ORF">GSTUM_00000162001</name>
</gene>
<dbReference type="InParanoid" id="D5G4Y8"/>
<dbReference type="HOGENOM" id="CLU_414572_0_0_1"/>
<dbReference type="EMBL" id="FN429993">
    <property type="protein sequence ID" value="CAZ79581.1"/>
    <property type="molecule type" value="Genomic_DNA"/>
</dbReference>
<accession>D5G4Y8</accession>
<dbReference type="AlphaFoldDB" id="D5G4Y8"/>
<proteinExistence type="predicted"/>
<dbReference type="InterPro" id="IPR032675">
    <property type="entry name" value="LRR_dom_sf"/>
</dbReference>
<organism evidence="1 2">
    <name type="scientific">Tuber melanosporum (strain Mel28)</name>
    <name type="common">Perigord black truffle</name>
    <dbReference type="NCBI Taxonomy" id="656061"/>
    <lineage>
        <taxon>Eukaryota</taxon>
        <taxon>Fungi</taxon>
        <taxon>Dikarya</taxon>
        <taxon>Ascomycota</taxon>
        <taxon>Pezizomycotina</taxon>
        <taxon>Pezizomycetes</taxon>
        <taxon>Pezizales</taxon>
        <taxon>Tuberaceae</taxon>
        <taxon>Tuber</taxon>
    </lineage>
</organism>
<dbReference type="RefSeq" id="XP_002835424.1">
    <property type="nucleotide sequence ID" value="XM_002835378.1"/>
</dbReference>